<evidence type="ECO:0000256" key="6">
    <source>
        <dbReference type="SAM" id="MobiDB-lite"/>
    </source>
</evidence>
<dbReference type="OMA" id="KHEMISH"/>
<dbReference type="SMR" id="K7L9T0"/>
<evidence type="ECO:0000256" key="1">
    <source>
        <dbReference type="ARBA" id="ARBA00004123"/>
    </source>
</evidence>
<dbReference type="RefSeq" id="XP_006586019.1">
    <property type="nucleotide sequence ID" value="XM_006585956.3"/>
</dbReference>
<keyword evidence="2" id="KW-0805">Transcription regulation</keyword>
<protein>
    <recommendedName>
        <fullName evidence="7">TCP domain-containing protein</fullName>
    </recommendedName>
</protein>
<dbReference type="InterPro" id="IPR005333">
    <property type="entry name" value="Transcription_factor_TCP"/>
</dbReference>
<dbReference type="Gramene" id="KRH45889">
    <property type="protein sequence ID" value="KRH45889"/>
    <property type="gene ID" value="GLYMA_08G299400"/>
</dbReference>
<evidence type="ECO:0000256" key="4">
    <source>
        <dbReference type="ARBA" id="ARBA00023163"/>
    </source>
</evidence>
<comment type="subcellular location">
    <subcellularLocation>
        <location evidence="1">Nucleus</location>
    </subcellularLocation>
</comment>
<dbReference type="PANTHER" id="PTHR31072:SF170">
    <property type="entry name" value="TRANSCRIPTION FACTOR TCP15-RELATED"/>
    <property type="match status" value="1"/>
</dbReference>
<dbReference type="PANTHER" id="PTHR31072">
    <property type="entry name" value="TRANSCRIPTION FACTOR TCP4-RELATED"/>
    <property type="match status" value="1"/>
</dbReference>
<reference evidence="8" key="3">
    <citation type="submission" date="2018-07" db="EMBL/GenBank/DDBJ databases">
        <title>WGS assembly of Glycine max.</title>
        <authorList>
            <person name="Schmutz J."/>
            <person name="Cannon S."/>
            <person name="Schlueter J."/>
            <person name="Ma J."/>
            <person name="Mitros T."/>
            <person name="Nelson W."/>
            <person name="Hyten D."/>
            <person name="Song Q."/>
            <person name="Thelen J."/>
            <person name="Cheng J."/>
            <person name="Xu D."/>
            <person name="Hellsten U."/>
            <person name="May G."/>
            <person name="Yu Y."/>
            <person name="Sakurai T."/>
            <person name="Umezawa T."/>
            <person name="Bhattacharyya M."/>
            <person name="Sandhu D."/>
            <person name="Valliyodan B."/>
            <person name="Lindquist E."/>
            <person name="Peto M."/>
            <person name="Grant D."/>
            <person name="Shu S."/>
            <person name="Goodstein D."/>
            <person name="Barry K."/>
            <person name="Futrell-Griggs M."/>
            <person name="Abernathy B."/>
            <person name="Du J."/>
            <person name="Tian Z."/>
            <person name="Zhu L."/>
            <person name="Gill N."/>
            <person name="Joshi T."/>
            <person name="Libault M."/>
            <person name="Sethuraman A."/>
            <person name="Zhang X."/>
            <person name="Shinozaki K."/>
            <person name="Nguyen H."/>
            <person name="Wing R."/>
            <person name="Cregan P."/>
            <person name="Specht J."/>
            <person name="Grimwood J."/>
            <person name="Rokhsar D."/>
            <person name="Stacey G."/>
            <person name="Shoemaker R."/>
            <person name="Jackson S."/>
        </authorList>
    </citation>
    <scope>NUCLEOTIDE SEQUENCE</scope>
    <source>
        <tissue evidence="8">Callus</tissue>
    </source>
</reference>
<dbReference type="EMBL" id="CM000841">
    <property type="protein sequence ID" value="KRH45888.1"/>
    <property type="molecule type" value="Genomic_DNA"/>
</dbReference>
<dbReference type="PaxDb" id="3847-GLYMA08G41070.2"/>
<evidence type="ECO:0000313" key="9">
    <source>
        <dbReference type="EnsemblPlants" id="KRH45888"/>
    </source>
</evidence>
<feature type="domain" description="TCP" evidence="7">
    <location>
        <begin position="46"/>
        <end position="100"/>
    </location>
</feature>
<keyword evidence="3" id="KW-0238">DNA-binding</keyword>
<name>K7L9T0_SOYBN</name>
<dbReference type="Gramene" id="KRH45888">
    <property type="protein sequence ID" value="KRH45888"/>
    <property type="gene ID" value="GLYMA_08G299400"/>
</dbReference>
<dbReference type="InterPro" id="IPR017887">
    <property type="entry name" value="TF_TCP_subgr"/>
</dbReference>
<organism evidence="9">
    <name type="scientific">Glycine max</name>
    <name type="common">Soybean</name>
    <name type="synonym">Glycine hispida</name>
    <dbReference type="NCBI Taxonomy" id="3847"/>
    <lineage>
        <taxon>Eukaryota</taxon>
        <taxon>Viridiplantae</taxon>
        <taxon>Streptophyta</taxon>
        <taxon>Embryophyta</taxon>
        <taxon>Tracheophyta</taxon>
        <taxon>Spermatophyta</taxon>
        <taxon>Magnoliopsida</taxon>
        <taxon>eudicotyledons</taxon>
        <taxon>Gunneridae</taxon>
        <taxon>Pentapetalae</taxon>
        <taxon>rosids</taxon>
        <taxon>fabids</taxon>
        <taxon>Fabales</taxon>
        <taxon>Fabaceae</taxon>
        <taxon>Papilionoideae</taxon>
        <taxon>50 kb inversion clade</taxon>
        <taxon>NPAAA clade</taxon>
        <taxon>indigoferoid/millettioid clade</taxon>
        <taxon>Phaseoleae</taxon>
        <taxon>Glycine</taxon>
        <taxon>Glycine subgen. Soja</taxon>
    </lineage>
</organism>
<dbReference type="EnsemblPlants" id="KRH45888">
    <property type="protein sequence ID" value="KRH45888"/>
    <property type="gene ID" value="GLYMA_08G299400"/>
</dbReference>
<dbReference type="Pfam" id="PF03634">
    <property type="entry name" value="TCP"/>
    <property type="match status" value="1"/>
</dbReference>
<dbReference type="HOGENOM" id="CLU_025170_0_0_1"/>
<feature type="compositionally biased region" description="Polar residues" evidence="6">
    <location>
        <begin position="7"/>
        <end position="19"/>
    </location>
</feature>
<dbReference type="RefSeq" id="XP_006586018.1">
    <property type="nucleotide sequence ID" value="XM_006585955.4"/>
</dbReference>
<evidence type="ECO:0000256" key="2">
    <source>
        <dbReference type="ARBA" id="ARBA00023015"/>
    </source>
</evidence>
<dbReference type="PROSITE" id="PS51369">
    <property type="entry name" value="TCP"/>
    <property type="match status" value="1"/>
</dbReference>
<dbReference type="eggNOG" id="ENOG502QU5R">
    <property type="taxonomic scope" value="Eukaryota"/>
</dbReference>
<keyword evidence="4" id="KW-0804">Transcription</keyword>
<evidence type="ECO:0000313" key="8">
    <source>
        <dbReference type="EMBL" id="KRH45888.1"/>
    </source>
</evidence>
<evidence type="ECO:0000256" key="5">
    <source>
        <dbReference type="ARBA" id="ARBA00023242"/>
    </source>
</evidence>
<dbReference type="GO" id="GO:0003700">
    <property type="term" value="F:DNA-binding transcription factor activity"/>
    <property type="evidence" value="ECO:0000318"/>
    <property type="project" value="GO_Central"/>
</dbReference>
<proteinExistence type="predicted"/>
<feature type="compositionally biased region" description="Basic and acidic residues" evidence="6">
    <location>
        <begin position="45"/>
        <end position="57"/>
    </location>
</feature>
<dbReference type="GO" id="GO:0005634">
    <property type="term" value="C:nucleus"/>
    <property type="evidence" value="ECO:0000318"/>
    <property type="project" value="GO_Central"/>
</dbReference>
<dbReference type="KEGG" id="gmx:102664835"/>
<dbReference type="GeneID" id="102664835"/>
<dbReference type="EnsemblPlants" id="KRH45889">
    <property type="protein sequence ID" value="KRH45889"/>
    <property type="gene ID" value="GLYMA_08G299400"/>
</dbReference>
<reference evidence="9" key="2">
    <citation type="submission" date="2018-02" db="UniProtKB">
        <authorList>
            <consortium name="EnsemblPlants"/>
        </authorList>
    </citation>
    <scope>IDENTIFICATION</scope>
    <source>
        <strain evidence="9">Williams 82</strain>
    </source>
</reference>
<reference evidence="8 9" key="1">
    <citation type="journal article" date="2010" name="Nature">
        <title>Genome sequence of the palaeopolyploid soybean.</title>
        <authorList>
            <person name="Schmutz J."/>
            <person name="Cannon S.B."/>
            <person name="Schlueter J."/>
            <person name="Ma J."/>
            <person name="Mitros T."/>
            <person name="Nelson W."/>
            <person name="Hyten D.L."/>
            <person name="Song Q."/>
            <person name="Thelen J.J."/>
            <person name="Cheng J."/>
            <person name="Xu D."/>
            <person name="Hellsten U."/>
            <person name="May G.D."/>
            <person name="Yu Y."/>
            <person name="Sakurai T."/>
            <person name="Umezawa T."/>
            <person name="Bhattacharyya M.K."/>
            <person name="Sandhu D."/>
            <person name="Valliyodan B."/>
            <person name="Lindquist E."/>
            <person name="Peto M."/>
            <person name="Grant D."/>
            <person name="Shu S."/>
            <person name="Goodstein D."/>
            <person name="Barry K."/>
            <person name="Futrell-Griggs M."/>
            <person name="Abernathy B."/>
            <person name="Du J."/>
            <person name="Tian Z."/>
            <person name="Zhu L."/>
            <person name="Gill N."/>
            <person name="Joshi T."/>
            <person name="Libault M."/>
            <person name="Sethuraman A."/>
            <person name="Zhang X.-C."/>
            <person name="Shinozaki K."/>
            <person name="Nguyen H.T."/>
            <person name="Wing R.A."/>
            <person name="Cregan P."/>
            <person name="Specht J."/>
            <person name="Grimwood J."/>
            <person name="Rokhsar D."/>
            <person name="Stacey G."/>
            <person name="Shoemaker R.C."/>
            <person name="Jackson S.A."/>
        </authorList>
    </citation>
    <scope>NUCLEOTIDE SEQUENCE [LARGE SCALE GENOMIC DNA]</scope>
    <source>
        <strain evidence="9">cv. Williams 82</strain>
        <tissue evidence="8">Callus</tissue>
    </source>
</reference>
<dbReference type="EMBL" id="CM000841">
    <property type="protein sequence ID" value="KRH45889.1"/>
    <property type="molecule type" value="Genomic_DNA"/>
</dbReference>
<dbReference type="AlphaFoldDB" id="K7L9T0"/>
<evidence type="ECO:0000259" key="7">
    <source>
        <dbReference type="PROSITE" id="PS51369"/>
    </source>
</evidence>
<gene>
    <name evidence="9" type="primary">LOC102664835</name>
    <name evidence="8" type="ORF">GLYMA_08G299400</name>
</gene>
<dbReference type="OrthoDB" id="1904351at2759"/>
<evidence type="ECO:0000313" key="10">
    <source>
        <dbReference type="Proteomes" id="UP000008827"/>
    </source>
</evidence>
<keyword evidence="5" id="KW-0539">Nucleus</keyword>
<evidence type="ECO:0000256" key="3">
    <source>
        <dbReference type="ARBA" id="ARBA00023125"/>
    </source>
</evidence>
<sequence>MEEECVHQQNVAGNKSNFPLQLLKKKDEGPPPSPPPSAAKAKRPPTKDRHTKVEGRGRRIRMPAACAARVFQLTRELGHKSDGETIEWLLREAEPAVIAATGTGTIPANFTSLNISLRSSGSSLSSPSHYFLNRRNNLYNHNNHPFVTTTPIFSSSESCFKSYPSFSFAEDSKRSSFSDSSFANNYYSRKRRHEVISHVGSCCSSQMCTDSVPAMMGGADSVWAIPSVASSSASGIPFMNFASLLTGQHVGGATLSSETNFNVLATLNAYSGQQHQHRHEGEETHY</sequence>
<feature type="region of interest" description="Disordered" evidence="6">
    <location>
        <begin position="1"/>
        <end position="59"/>
    </location>
</feature>
<dbReference type="GO" id="GO:0043565">
    <property type="term" value="F:sequence-specific DNA binding"/>
    <property type="evidence" value="ECO:0000318"/>
    <property type="project" value="GO_Central"/>
</dbReference>
<dbReference type="STRING" id="3847.K7L9T0"/>
<keyword evidence="10" id="KW-1185">Reference proteome</keyword>
<dbReference type="Proteomes" id="UP000008827">
    <property type="component" value="Chromosome 8"/>
</dbReference>
<accession>K7L9T0</accession>